<dbReference type="GO" id="GO:0016829">
    <property type="term" value="F:lyase activity"/>
    <property type="evidence" value="ECO:0007669"/>
    <property type="project" value="UniProtKB-KW"/>
</dbReference>
<keyword evidence="4 11" id="KW-0540">Nuclease</keyword>
<comment type="caution">
    <text evidence="13">The sequence shown here is derived from an EMBL/GenBank/DDBJ whole genome shotgun (WGS) entry which is preliminary data.</text>
</comment>
<dbReference type="PANTHER" id="PTHR12439">
    <property type="entry name" value="PLACENTAL PROTEIN 11-RELATED"/>
    <property type="match status" value="1"/>
</dbReference>
<dbReference type="PANTHER" id="PTHR12439:SF11">
    <property type="entry name" value="URIDYLATE-SPECIFIC ENDORIBONUCLEASE"/>
    <property type="match status" value="1"/>
</dbReference>
<feature type="domain" description="EndoU" evidence="12">
    <location>
        <begin position="48"/>
        <end position="311"/>
    </location>
</feature>
<dbReference type="Proteomes" id="UP001497525">
    <property type="component" value="Unassembled WGS sequence"/>
</dbReference>
<dbReference type="EC" id="4.6.1.-" evidence="11"/>
<comment type="similarity">
    <text evidence="2 11">Belongs to the ENDOU family.</text>
</comment>
<dbReference type="CDD" id="cd21159">
    <property type="entry name" value="XendoU"/>
    <property type="match status" value="1"/>
</dbReference>
<comment type="catalytic activity">
    <reaction evidence="11">
        <text>ribonucleotidyl-uridine-RNA = a 5'-end dephospho-uridine-RNA + a 3'-end 2',3'-cyclophospho-ribonucleotide-RNA</text>
        <dbReference type="Rhea" id="RHEA:67792"/>
        <dbReference type="Rhea" id="RHEA-COMP:10464"/>
        <dbReference type="Rhea" id="RHEA-COMP:17354"/>
        <dbReference type="Rhea" id="RHEA-COMP:17356"/>
        <dbReference type="ChEBI" id="CHEBI:83064"/>
        <dbReference type="ChEBI" id="CHEBI:173117"/>
        <dbReference type="ChEBI" id="CHEBI:173224"/>
    </reaction>
</comment>
<organism evidence="13 14">
    <name type="scientific">Calicophoron daubneyi</name>
    <name type="common">Rumen fluke</name>
    <name type="synonym">Paramphistomum daubneyi</name>
    <dbReference type="NCBI Taxonomy" id="300641"/>
    <lineage>
        <taxon>Eukaryota</taxon>
        <taxon>Metazoa</taxon>
        <taxon>Spiralia</taxon>
        <taxon>Lophotrochozoa</taxon>
        <taxon>Platyhelminthes</taxon>
        <taxon>Trematoda</taxon>
        <taxon>Digenea</taxon>
        <taxon>Plagiorchiida</taxon>
        <taxon>Pronocephalata</taxon>
        <taxon>Paramphistomoidea</taxon>
        <taxon>Paramphistomidae</taxon>
        <taxon>Calicophoron</taxon>
    </lineage>
</organism>
<evidence type="ECO:0000256" key="1">
    <source>
        <dbReference type="ARBA" id="ARBA00001936"/>
    </source>
</evidence>
<dbReference type="InterPro" id="IPR039787">
    <property type="entry name" value="ENDOU"/>
</dbReference>
<evidence type="ECO:0000256" key="3">
    <source>
        <dbReference type="ARBA" id="ARBA00011245"/>
    </source>
</evidence>
<keyword evidence="8 11" id="KW-0694">RNA-binding</keyword>
<evidence type="ECO:0000256" key="8">
    <source>
        <dbReference type="ARBA" id="ARBA00022884"/>
    </source>
</evidence>
<name>A0AAV2T9U7_CALDB</name>
<dbReference type="Pfam" id="PF09412">
    <property type="entry name" value="XendoU"/>
    <property type="match status" value="1"/>
</dbReference>
<gene>
    <name evidence="13" type="ORF">CDAUBV1_LOCUS5692</name>
</gene>
<dbReference type="InterPro" id="IPR018998">
    <property type="entry name" value="EndoU_C"/>
</dbReference>
<evidence type="ECO:0000256" key="10">
    <source>
        <dbReference type="ARBA" id="ARBA00023239"/>
    </source>
</evidence>
<evidence type="ECO:0000313" key="14">
    <source>
        <dbReference type="Proteomes" id="UP001497525"/>
    </source>
</evidence>
<dbReference type="GO" id="GO:0004521">
    <property type="term" value="F:RNA endonuclease activity"/>
    <property type="evidence" value="ECO:0007669"/>
    <property type="project" value="UniProtKB-UniRule"/>
</dbReference>
<evidence type="ECO:0000256" key="4">
    <source>
        <dbReference type="ARBA" id="ARBA00022722"/>
    </source>
</evidence>
<evidence type="ECO:0000256" key="6">
    <source>
        <dbReference type="ARBA" id="ARBA00022759"/>
    </source>
</evidence>
<keyword evidence="7 11" id="KW-0378">Hydrolase</keyword>
<dbReference type="InterPro" id="IPR037227">
    <property type="entry name" value="EndoU-like"/>
</dbReference>
<evidence type="ECO:0000256" key="7">
    <source>
        <dbReference type="ARBA" id="ARBA00022801"/>
    </source>
</evidence>
<comment type="cofactor">
    <cofactor evidence="1 11">
        <name>Mn(2+)</name>
        <dbReference type="ChEBI" id="CHEBI:29035"/>
    </cofactor>
</comment>
<proteinExistence type="inferred from homology"/>
<feature type="signal peptide" evidence="11">
    <location>
        <begin position="1"/>
        <end position="24"/>
    </location>
</feature>
<dbReference type="AlphaFoldDB" id="A0AAV2T9U7"/>
<accession>A0AAV2T9U7</accession>
<keyword evidence="10" id="KW-0456">Lyase</keyword>
<keyword evidence="5 11" id="KW-0479">Metal-binding</keyword>
<dbReference type="PROSITE" id="PS51959">
    <property type="entry name" value="ENDOU"/>
    <property type="match status" value="1"/>
</dbReference>
<dbReference type="GO" id="GO:0003723">
    <property type="term" value="F:RNA binding"/>
    <property type="evidence" value="ECO:0007669"/>
    <property type="project" value="UniProtKB-UniRule"/>
</dbReference>
<evidence type="ECO:0000256" key="9">
    <source>
        <dbReference type="ARBA" id="ARBA00023211"/>
    </source>
</evidence>
<keyword evidence="6 11" id="KW-0255">Endonuclease</keyword>
<dbReference type="GO" id="GO:0016787">
    <property type="term" value="F:hydrolase activity"/>
    <property type="evidence" value="ECO:0007669"/>
    <property type="project" value="UniProtKB-KW"/>
</dbReference>
<keyword evidence="9 11" id="KW-0464">Manganese</keyword>
<dbReference type="SUPFAM" id="SSF142877">
    <property type="entry name" value="EndoU-like"/>
    <property type="match status" value="1"/>
</dbReference>
<dbReference type="GO" id="GO:0046872">
    <property type="term" value="F:metal ion binding"/>
    <property type="evidence" value="ECO:0007669"/>
    <property type="project" value="UniProtKB-UniRule"/>
</dbReference>
<keyword evidence="11" id="KW-0732">Signal</keyword>
<evidence type="ECO:0000256" key="2">
    <source>
        <dbReference type="ARBA" id="ARBA00010168"/>
    </source>
</evidence>
<feature type="chain" id="PRO_5043102754" description="Uridylate-specific endoribonuclease" evidence="11">
    <location>
        <begin position="25"/>
        <end position="311"/>
    </location>
</feature>
<dbReference type="EMBL" id="CAXLJL010000145">
    <property type="protein sequence ID" value="CAL5132859.1"/>
    <property type="molecule type" value="Genomic_DNA"/>
</dbReference>
<sequence length="311" mass="36301">MNRPGFQWRQIVTLFLLTTCPVFAGMYTLYDQAKQLVSPLTNEVSAQRVTNLSRLLQSLWELDENRLESGRDFEISADNRKVWLKFWSNVKPTDFHVKNLTKMEKPTFKAFIKLLDNYKFRSDKTEYEKEKFVKENWAFLNEVMKTKVMQAAHSYLAAQGLAPASKEEFKARLYEIWLRFDRSPNGGQFSTFEHVFVGEMVGGKVEGYHNWIHLYRQMRKGRIMIQDFEIKAGKNKPLVAAFSFTIPKWQATKHGALMLLGTSPEFELAAYTSTFLMGLNGEFKVGRDSVRLICVRAFRRQWRPKTCYPKG</sequence>
<protein>
    <recommendedName>
        <fullName evidence="11">Uridylate-specific endoribonuclease</fullName>
        <ecNumber evidence="11">4.6.1.-</ecNumber>
    </recommendedName>
</protein>
<evidence type="ECO:0000259" key="12">
    <source>
        <dbReference type="PROSITE" id="PS51959"/>
    </source>
</evidence>
<evidence type="ECO:0000256" key="5">
    <source>
        <dbReference type="ARBA" id="ARBA00022723"/>
    </source>
</evidence>
<evidence type="ECO:0000313" key="13">
    <source>
        <dbReference type="EMBL" id="CAL5132859.1"/>
    </source>
</evidence>
<reference evidence="13" key="1">
    <citation type="submission" date="2024-06" db="EMBL/GenBank/DDBJ databases">
        <authorList>
            <person name="Liu X."/>
            <person name="Lenzi L."/>
            <person name="Haldenby T S."/>
            <person name="Uol C."/>
        </authorList>
    </citation>
    <scope>NUCLEOTIDE SEQUENCE</scope>
</reference>
<evidence type="ECO:0000256" key="11">
    <source>
        <dbReference type="RuleBase" id="RU367085"/>
    </source>
</evidence>
<comment type="subunit">
    <text evidence="3 11">Monomer.</text>
</comment>